<dbReference type="RefSeq" id="WP_304448798.1">
    <property type="nucleotide sequence ID" value="NZ_JARRAH010000001.1"/>
</dbReference>
<dbReference type="NCBIfam" id="NF033497">
    <property type="entry name" value="rubre_like_arch"/>
    <property type="match status" value="1"/>
</dbReference>
<proteinExistence type="predicted"/>
<dbReference type="EMBL" id="JBHSXM010000001">
    <property type="protein sequence ID" value="MFC6837128.1"/>
    <property type="molecule type" value="Genomic_DNA"/>
</dbReference>
<evidence type="ECO:0000313" key="2">
    <source>
        <dbReference type="EMBL" id="MFC6837128.1"/>
    </source>
</evidence>
<dbReference type="Pfam" id="PF23455">
    <property type="entry name" value="DUF7129"/>
    <property type="match status" value="1"/>
</dbReference>
<protein>
    <submittedName>
        <fullName evidence="2">Rubrerythrin-like domain-containing protein</fullName>
    </submittedName>
</protein>
<dbReference type="Proteomes" id="UP001596406">
    <property type="component" value="Unassembled WGS sequence"/>
</dbReference>
<comment type="caution">
    <text evidence="2">The sequence shown here is derived from an EMBL/GenBank/DDBJ whole genome shotgun (WGS) entry which is preliminary data.</text>
</comment>
<dbReference type="InterPro" id="IPR055553">
    <property type="entry name" value="DUF7129"/>
</dbReference>
<reference evidence="2 3" key="1">
    <citation type="journal article" date="2019" name="Int. J. Syst. Evol. Microbiol.">
        <title>The Global Catalogue of Microorganisms (GCM) 10K type strain sequencing project: providing services to taxonomists for standard genome sequencing and annotation.</title>
        <authorList>
            <consortium name="The Broad Institute Genomics Platform"/>
            <consortium name="The Broad Institute Genome Sequencing Center for Infectious Disease"/>
            <person name="Wu L."/>
            <person name="Ma J."/>
        </authorList>
    </citation>
    <scope>NUCLEOTIDE SEQUENCE [LARGE SCALE GENOMIC DNA]</scope>
    <source>
        <strain evidence="2 3">PSRA2</strain>
    </source>
</reference>
<keyword evidence="3" id="KW-1185">Reference proteome</keyword>
<evidence type="ECO:0000313" key="3">
    <source>
        <dbReference type="Proteomes" id="UP001596406"/>
    </source>
</evidence>
<accession>A0ABD5U9T4</accession>
<sequence>MSSDQPYYECQGCLKRYRTDDHGRRCPGCGGYLRNLAVPRNE</sequence>
<dbReference type="AlphaFoldDB" id="A0ABD5U9T4"/>
<feature type="domain" description="DUF7129" evidence="1">
    <location>
        <begin position="4"/>
        <end position="40"/>
    </location>
</feature>
<dbReference type="Gene3D" id="2.20.28.10">
    <property type="match status" value="1"/>
</dbReference>
<gene>
    <name evidence="2" type="ORF">ACFQHK_11490</name>
</gene>
<organism evidence="2 3">
    <name type="scientific">Halomarina ordinaria</name>
    <dbReference type="NCBI Taxonomy" id="3033939"/>
    <lineage>
        <taxon>Archaea</taxon>
        <taxon>Methanobacteriati</taxon>
        <taxon>Methanobacteriota</taxon>
        <taxon>Stenosarchaea group</taxon>
        <taxon>Halobacteria</taxon>
        <taxon>Halobacteriales</taxon>
        <taxon>Natronomonadaceae</taxon>
        <taxon>Halomarina</taxon>
    </lineage>
</organism>
<evidence type="ECO:0000259" key="1">
    <source>
        <dbReference type="Pfam" id="PF23455"/>
    </source>
</evidence>
<name>A0ABD5U9T4_9EURY</name>